<protein>
    <recommendedName>
        <fullName evidence="4">PEP-CTERM protein-sorting domain-containing protein</fullName>
    </recommendedName>
</protein>
<dbReference type="GO" id="GO:0000272">
    <property type="term" value="P:polysaccharide catabolic process"/>
    <property type="evidence" value="ECO:0007669"/>
    <property type="project" value="InterPro"/>
</dbReference>
<reference evidence="2" key="1">
    <citation type="submission" date="2022-06" db="EMBL/GenBank/DDBJ databases">
        <title>Aeoliella straminimaris, a novel planctomycete from sediments.</title>
        <authorList>
            <person name="Vitorino I.R."/>
            <person name="Lage O.M."/>
        </authorList>
    </citation>
    <scope>NUCLEOTIDE SEQUENCE</scope>
    <source>
        <strain evidence="2">ICT_H6.2</strain>
    </source>
</reference>
<dbReference type="Gene3D" id="1.10.1330.10">
    <property type="entry name" value="Dockerin domain"/>
    <property type="match status" value="1"/>
</dbReference>
<dbReference type="InterPro" id="IPR018247">
    <property type="entry name" value="EF_Hand_1_Ca_BS"/>
</dbReference>
<dbReference type="SUPFAM" id="SSF63446">
    <property type="entry name" value="Type I dockerin domain"/>
    <property type="match status" value="1"/>
</dbReference>
<evidence type="ECO:0008006" key="4">
    <source>
        <dbReference type="Google" id="ProtNLM"/>
    </source>
</evidence>
<gene>
    <name evidence="2" type="ORF">NG895_06105</name>
</gene>
<dbReference type="PROSITE" id="PS00018">
    <property type="entry name" value="EF_HAND_1"/>
    <property type="match status" value="1"/>
</dbReference>
<sequence length="339" mass="35261">MNSIPAVAPRLGLTLALFLSVFSGVVQADAIDLSLNVFYNDDTNPSSGGTWQVAAKTDESGLLDVFFYLRDINPTGILNLAPNGTVNGGNIAGFQPIVANHSTYVNLGFYQASASAPATEQTHFYGVGSIVDPEGATPNYTDQATDFPNASAIGPVRSTLENLNNPLWGDGDDLGDPDWDQAAVLASGTFAAGQSPAFYSTAAQMPQGHVFVNAPSGATDIGASSDLITPSTIVRSNLTVPTADFGDYNEDGIVDLADYTVWRNTLGLAVSPVGSAADGDQSGVIDAGDYTVWKNNFGLAATPIVAAPISSAAVPEPQTVTLLAFTAIAALITRRRRRV</sequence>
<comment type="caution">
    <text evidence="2">The sequence shown here is derived from an EMBL/GenBank/DDBJ whole genome shotgun (WGS) entry which is preliminary data.</text>
</comment>
<name>A0A9X2FBU9_9BACT</name>
<dbReference type="AlphaFoldDB" id="A0A9X2FBU9"/>
<feature type="chain" id="PRO_5040974200" description="PEP-CTERM protein-sorting domain-containing protein" evidence="1">
    <location>
        <begin position="29"/>
        <end position="339"/>
    </location>
</feature>
<dbReference type="EMBL" id="JAMXLR010000024">
    <property type="protein sequence ID" value="MCO6043474.1"/>
    <property type="molecule type" value="Genomic_DNA"/>
</dbReference>
<evidence type="ECO:0000313" key="2">
    <source>
        <dbReference type="EMBL" id="MCO6043474.1"/>
    </source>
</evidence>
<accession>A0A9X2FBU9</accession>
<organism evidence="2 3">
    <name type="scientific">Aeoliella straminimaris</name>
    <dbReference type="NCBI Taxonomy" id="2954799"/>
    <lineage>
        <taxon>Bacteria</taxon>
        <taxon>Pseudomonadati</taxon>
        <taxon>Planctomycetota</taxon>
        <taxon>Planctomycetia</taxon>
        <taxon>Pirellulales</taxon>
        <taxon>Lacipirellulaceae</taxon>
        <taxon>Aeoliella</taxon>
    </lineage>
</organism>
<evidence type="ECO:0000256" key="1">
    <source>
        <dbReference type="SAM" id="SignalP"/>
    </source>
</evidence>
<dbReference type="InterPro" id="IPR036439">
    <property type="entry name" value="Dockerin_dom_sf"/>
</dbReference>
<keyword evidence="3" id="KW-1185">Reference proteome</keyword>
<proteinExistence type="predicted"/>
<dbReference type="Proteomes" id="UP001155241">
    <property type="component" value="Unassembled WGS sequence"/>
</dbReference>
<keyword evidence="1" id="KW-0732">Signal</keyword>
<dbReference type="RefSeq" id="WP_252851580.1">
    <property type="nucleotide sequence ID" value="NZ_JAMXLR010000024.1"/>
</dbReference>
<evidence type="ECO:0000313" key="3">
    <source>
        <dbReference type="Proteomes" id="UP001155241"/>
    </source>
</evidence>
<feature type="signal peptide" evidence="1">
    <location>
        <begin position="1"/>
        <end position="28"/>
    </location>
</feature>